<dbReference type="InterPro" id="IPR059179">
    <property type="entry name" value="MLKL-like_MCAfunc"/>
</dbReference>
<accession>A0A9P3GIU8</accession>
<dbReference type="AlphaFoldDB" id="A0A9P3GIU8"/>
<evidence type="ECO:0000259" key="2">
    <source>
        <dbReference type="Pfam" id="PF08719"/>
    </source>
</evidence>
<comment type="caution">
    <text evidence="3">The sequence shown here is derived from an EMBL/GenBank/DDBJ whole genome shotgun (WGS) entry which is preliminary data.</text>
</comment>
<evidence type="ECO:0000313" key="4">
    <source>
        <dbReference type="Proteomes" id="UP000703269"/>
    </source>
</evidence>
<reference evidence="3 4" key="1">
    <citation type="submission" date="2021-08" db="EMBL/GenBank/DDBJ databases">
        <title>Draft Genome Sequence of Phanerochaete sordida strain YK-624.</title>
        <authorList>
            <person name="Mori T."/>
            <person name="Dohra H."/>
            <person name="Suzuki T."/>
            <person name="Kawagishi H."/>
            <person name="Hirai H."/>
        </authorList>
    </citation>
    <scope>NUCLEOTIDE SEQUENCE [LARGE SCALE GENOMIC DNA]</scope>
    <source>
        <strain evidence="3 4">YK-624</strain>
    </source>
</reference>
<feature type="region of interest" description="Disordered" evidence="1">
    <location>
        <begin position="171"/>
        <end position="207"/>
    </location>
</feature>
<feature type="domain" description="NADAR" evidence="2">
    <location>
        <begin position="481"/>
        <end position="616"/>
    </location>
</feature>
<name>A0A9P3GIU8_9APHY</name>
<dbReference type="CDD" id="cd21037">
    <property type="entry name" value="MLKL_NTD"/>
    <property type="match status" value="1"/>
</dbReference>
<feature type="compositionally biased region" description="Basic and acidic residues" evidence="1">
    <location>
        <begin position="237"/>
        <end position="246"/>
    </location>
</feature>
<dbReference type="SUPFAM" id="SSF143990">
    <property type="entry name" value="YbiA-like"/>
    <property type="match status" value="2"/>
</dbReference>
<dbReference type="CDD" id="cd15457">
    <property type="entry name" value="NADAR"/>
    <property type="match status" value="2"/>
</dbReference>
<dbReference type="Pfam" id="PF08719">
    <property type="entry name" value="NADAR"/>
    <property type="match status" value="2"/>
</dbReference>
<dbReference type="InterPro" id="IPR036537">
    <property type="entry name" value="Adaptor_Cbl_N_dom_sf"/>
</dbReference>
<keyword evidence="4" id="KW-1185">Reference proteome</keyword>
<dbReference type="Proteomes" id="UP000703269">
    <property type="component" value="Unassembled WGS sequence"/>
</dbReference>
<evidence type="ECO:0000256" key="1">
    <source>
        <dbReference type="SAM" id="MobiDB-lite"/>
    </source>
</evidence>
<proteinExistence type="predicted"/>
<sequence length="625" mass="70349">MSHPPLRQTRSADHANLLGVSITAASVFHQVSALLLFPPVSAASGILLGILRTIETLRNNKDECLRVAKRCAWFLQLIASNMQGLQGKHVPQDLLNNIQDFERILRQLQQDVIALASTRFHRRLVRNKEIEDAIEEYHDVIDCAVQSFQTASLIQIQRALGALHLKVSAFSPGHGSQQRSSPAPLMSRDDGIRKARSSGSAVGSKDANAEVELQLPCPILEDQTREPSSHVLSAQRKVGEQKEQNRAQRRTNAKPSDVPMADMKPKSPTLVLGKGHPYHELTPWAPYPIEYRGKVYPTLVHLYNARMVLDEYPDLAEQIRRAQNTRAGYKQITTLRREVRRKDWSQVKMSVLEEVLDAKFMQYPELCGLLLDTGDQHLVWTSPTESFWGVSKEGKGQNELGQALMRLRARLQSVQAASCRATVGDWSDVPQGDCQKLHSDSCLLSKSMDSDRSGKVLPHHGRLLQRPQSHAPITFCFGYQPFYEFSNTSPHSVWHEGKEYPTAEHLYLAHKFLESSNPELADDIRNQPSWSAALKRAEMLQALRRPDWDDVKLSCMDAVVEAKFSQQPQLRVMLLATGDRLLVYANPTDGFWGHGRGRNGMNELGKTLMRVREMFRARDVTVSGG</sequence>
<feature type="region of interest" description="Disordered" evidence="1">
    <location>
        <begin position="220"/>
        <end position="264"/>
    </location>
</feature>
<dbReference type="Gene3D" id="1.10.357.40">
    <property type="entry name" value="YbiA-like"/>
    <property type="match status" value="2"/>
</dbReference>
<dbReference type="EMBL" id="BPQB01000052">
    <property type="protein sequence ID" value="GJE95766.1"/>
    <property type="molecule type" value="Genomic_DNA"/>
</dbReference>
<protein>
    <submittedName>
        <fullName evidence="3">NADAR family protein</fullName>
    </submittedName>
</protein>
<feature type="domain" description="NADAR" evidence="2">
    <location>
        <begin position="276"/>
        <end position="412"/>
    </location>
</feature>
<organism evidence="3 4">
    <name type="scientific">Phanerochaete sordida</name>
    <dbReference type="NCBI Taxonomy" id="48140"/>
    <lineage>
        <taxon>Eukaryota</taxon>
        <taxon>Fungi</taxon>
        <taxon>Dikarya</taxon>
        <taxon>Basidiomycota</taxon>
        <taxon>Agaricomycotina</taxon>
        <taxon>Agaricomycetes</taxon>
        <taxon>Polyporales</taxon>
        <taxon>Phanerochaetaceae</taxon>
        <taxon>Phanerochaete</taxon>
    </lineage>
</organism>
<dbReference type="Gene3D" id="1.20.930.20">
    <property type="entry name" value="Adaptor protein Cbl, N-terminal domain"/>
    <property type="match status" value="1"/>
</dbReference>
<dbReference type="InterPro" id="IPR037238">
    <property type="entry name" value="YbiA-like_sf"/>
</dbReference>
<dbReference type="NCBIfam" id="TIGR02464">
    <property type="entry name" value="ribofla_fusion"/>
    <property type="match status" value="2"/>
</dbReference>
<dbReference type="InterPro" id="IPR012816">
    <property type="entry name" value="NADAR"/>
</dbReference>
<dbReference type="GO" id="GO:0007166">
    <property type="term" value="P:cell surface receptor signaling pathway"/>
    <property type="evidence" value="ECO:0007669"/>
    <property type="project" value="InterPro"/>
</dbReference>
<evidence type="ECO:0000313" key="3">
    <source>
        <dbReference type="EMBL" id="GJE95766.1"/>
    </source>
</evidence>
<gene>
    <name evidence="3" type="ORF">PsYK624_119530</name>
</gene>
<dbReference type="OrthoDB" id="206452at2759"/>